<dbReference type="InParanoid" id="F4RBV3"/>
<dbReference type="GeneID" id="18936917"/>
<accession>F4RBV3</accession>
<name>F4RBV3_MELLP</name>
<reference evidence="2" key="1">
    <citation type="journal article" date="2011" name="Proc. Natl. Acad. Sci. U.S.A.">
        <title>Obligate biotrophy features unraveled by the genomic analysis of rust fungi.</title>
        <authorList>
            <person name="Duplessis S."/>
            <person name="Cuomo C.A."/>
            <person name="Lin Y.-C."/>
            <person name="Aerts A."/>
            <person name="Tisserant E."/>
            <person name="Veneault-Fourrey C."/>
            <person name="Joly D.L."/>
            <person name="Hacquard S."/>
            <person name="Amselem J."/>
            <person name="Cantarel B.L."/>
            <person name="Chiu R."/>
            <person name="Coutinho P.M."/>
            <person name="Feau N."/>
            <person name="Field M."/>
            <person name="Frey P."/>
            <person name="Gelhaye E."/>
            <person name="Goldberg J."/>
            <person name="Grabherr M.G."/>
            <person name="Kodira C.D."/>
            <person name="Kohler A."/>
            <person name="Kuees U."/>
            <person name="Lindquist E.A."/>
            <person name="Lucas S.M."/>
            <person name="Mago R."/>
            <person name="Mauceli E."/>
            <person name="Morin E."/>
            <person name="Murat C."/>
            <person name="Pangilinan J.L."/>
            <person name="Park R."/>
            <person name="Pearson M."/>
            <person name="Quesneville H."/>
            <person name="Rouhier N."/>
            <person name="Sakthikumar S."/>
            <person name="Salamov A.A."/>
            <person name="Schmutz J."/>
            <person name="Selles B."/>
            <person name="Shapiro H."/>
            <person name="Tanguay P."/>
            <person name="Tuskan G.A."/>
            <person name="Henrissat B."/>
            <person name="Van de Peer Y."/>
            <person name="Rouze P."/>
            <person name="Ellis J.G."/>
            <person name="Dodds P.N."/>
            <person name="Schein J.E."/>
            <person name="Zhong S."/>
            <person name="Hamelin R.C."/>
            <person name="Grigoriev I.V."/>
            <person name="Szabo L.J."/>
            <person name="Martin F."/>
        </authorList>
    </citation>
    <scope>NUCLEOTIDE SEQUENCE [LARGE SCALE GENOMIC DNA]</scope>
    <source>
        <strain evidence="2">98AG31 / pathotype 3-4-7</strain>
    </source>
</reference>
<evidence type="ECO:0000313" key="2">
    <source>
        <dbReference type="Proteomes" id="UP000001072"/>
    </source>
</evidence>
<keyword evidence="2" id="KW-1185">Reference proteome</keyword>
<organism evidence="2">
    <name type="scientific">Melampsora larici-populina (strain 98AG31 / pathotype 3-4-7)</name>
    <name type="common">Poplar leaf rust fungus</name>
    <dbReference type="NCBI Taxonomy" id="747676"/>
    <lineage>
        <taxon>Eukaryota</taxon>
        <taxon>Fungi</taxon>
        <taxon>Dikarya</taxon>
        <taxon>Basidiomycota</taxon>
        <taxon>Pucciniomycotina</taxon>
        <taxon>Pucciniomycetes</taxon>
        <taxon>Pucciniales</taxon>
        <taxon>Melampsoraceae</taxon>
        <taxon>Melampsora</taxon>
    </lineage>
</organism>
<dbReference type="RefSeq" id="XP_007406473.1">
    <property type="nucleotide sequence ID" value="XM_007406411.1"/>
</dbReference>
<protein>
    <submittedName>
        <fullName evidence="1">Uncharacterized protein</fullName>
    </submittedName>
</protein>
<evidence type="ECO:0000313" key="1">
    <source>
        <dbReference type="EMBL" id="EGG10172.1"/>
    </source>
</evidence>
<gene>
    <name evidence="1" type="ORF">MELLADRAFT_94558</name>
</gene>
<dbReference type="VEuPathDB" id="FungiDB:MELLADRAFT_94558"/>
<dbReference type="OrthoDB" id="2436145at2759"/>
<dbReference type="Proteomes" id="UP000001072">
    <property type="component" value="Unassembled WGS sequence"/>
</dbReference>
<dbReference type="HOGENOM" id="CLU_009065_3_1_1"/>
<sequence>MKIYRWQKDIGYDGPVAVGTDETVCVKALRVSGEFVVGSQGGDVRFESMQDLTAKVKDLIEHKKLCSKIRAYTVQVPLPGVPTYVVALLPSNQNETAEDVCIQHESFLNLAQDAGLKVLSLGSDGAATEMLAQLLLTSKAINYIEFSRPQAGIHIKIPLFGSNPTPLVIVQDPKHARKTGANQLLSGARLLAFGKYYINIGHMVLLMQDENSSLYQKDVFNIDRQDDGRAYRSLNNDTLELALQHPECTGLAVYLFIIGELVDAWLSNSASHEERILSSHTADVFLKRWKAFLKEQYDDTDGLMSLDRNGISHPAWKIFSQLASSLVALIISHREHFPDAPFVPWKHGTEACEHIFGWMRVILPKFTMLDARQMMPKIFTIIRRIMLKRIKMPKSEHIHAGYNLSFSDEPASLEQAKLLKIFPSDQRIHSIMALAEKRAQTLIEFTGMQVVSRAKPTPSDHQHNPDESHIDEDHSVSVGITKRYDIVYQEDENDPQLGASLHAAASITQERHNLDCDLDSLDDVTIESVELNANRMSISSLLNPKADTQVFQSLMLIDLRRTQPQSWI</sequence>
<dbReference type="EMBL" id="GL883095">
    <property type="protein sequence ID" value="EGG10172.1"/>
    <property type="molecule type" value="Genomic_DNA"/>
</dbReference>
<dbReference type="eggNOG" id="ENOG502QUPU">
    <property type="taxonomic scope" value="Eukaryota"/>
</dbReference>
<dbReference type="AlphaFoldDB" id="F4RBV3"/>
<dbReference type="KEGG" id="mlr:MELLADRAFT_94558"/>
<proteinExistence type="predicted"/>